<proteinExistence type="predicted"/>
<sequence>MGWTNKIANVIKGKIGNAVVGAIGNKLMSSFADQGQTKKIAAKLLNKSPL</sequence>
<dbReference type="AlphaFoldDB" id="A0A383CRH5"/>
<protein>
    <submittedName>
        <fullName evidence="1">Uncharacterized protein</fullName>
    </submittedName>
</protein>
<organism evidence="1">
    <name type="scientific">marine metagenome</name>
    <dbReference type="NCBI Taxonomy" id="408172"/>
    <lineage>
        <taxon>unclassified sequences</taxon>
        <taxon>metagenomes</taxon>
        <taxon>ecological metagenomes</taxon>
    </lineage>
</organism>
<reference evidence="1" key="1">
    <citation type="submission" date="2018-05" db="EMBL/GenBank/DDBJ databases">
        <authorList>
            <person name="Lanie J.A."/>
            <person name="Ng W.-L."/>
            <person name="Kazmierczak K.M."/>
            <person name="Andrzejewski T.M."/>
            <person name="Davidsen T.M."/>
            <person name="Wayne K.J."/>
            <person name="Tettelin H."/>
            <person name="Glass J.I."/>
            <person name="Rusch D."/>
            <person name="Podicherti R."/>
            <person name="Tsui H.-C.T."/>
            <person name="Winkler M.E."/>
        </authorList>
    </citation>
    <scope>NUCLEOTIDE SEQUENCE</scope>
</reference>
<gene>
    <name evidence="1" type="ORF">METZ01_LOCUS487474</name>
</gene>
<feature type="non-terminal residue" evidence="1">
    <location>
        <position position="50"/>
    </location>
</feature>
<name>A0A383CRH5_9ZZZZ</name>
<evidence type="ECO:0000313" key="1">
    <source>
        <dbReference type="EMBL" id="SVE34620.1"/>
    </source>
</evidence>
<accession>A0A383CRH5</accession>
<dbReference type="EMBL" id="UINC01210938">
    <property type="protein sequence ID" value="SVE34620.1"/>
    <property type="molecule type" value="Genomic_DNA"/>
</dbReference>